<keyword evidence="5" id="KW-0285">Flavoprotein</keyword>
<dbReference type="SUPFAM" id="SSF51905">
    <property type="entry name" value="FAD/NAD(P)-binding domain"/>
    <property type="match status" value="1"/>
</dbReference>
<dbReference type="Gene3D" id="3.50.50.60">
    <property type="entry name" value="FAD/NAD(P)-binding domain"/>
    <property type="match status" value="1"/>
</dbReference>
<comment type="caution">
    <text evidence="10">The sequence shown here is derived from an EMBL/GenBank/DDBJ whole genome shotgun (WGS) entry which is preliminary data.</text>
</comment>
<dbReference type="PANTHER" id="PTHR43400">
    <property type="entry name" value="FUMARATE REDUCTASE"/>
    <property type="match status" value="1"/>
</dbReference>
<dbReference type="InterPro" id="IPR003953">
    <property type="entry name" value="FAD-dep_OxRdtase_2_FAD-bd"/>
</dbReference>
<gene>
    <name evidence="10" type="ORF">LX03_03770</name>
</gene>
<protein>
    <recommendedName>
        <fullName evidence="4">Urocanate reductase</fullName>
        <ecNumber evidence="3">1.3.99.33</ecNumber>
    </recommendedName>
</protein>
<organism evidence="10 11">
    <name type="scientific">Limosilactobacillus mucosae</name>
    <name type="common">Lactobacillus mucosae</name>
    <dbReference type="NCBI Taxonomy" id="97478"/>
    <lineage>
        <taxon>Bacteria</taxon>
        <taxon>Bacillati</taxon>
        <taxon>Bacillota</taxon>
        <taxon>Bacilli</taxon>
        <taxon>Lactobacillales</taxon>
        <taxon>Lactobacillaceae</taxon>
        <taxon>Limosilactobacillus</taxon>
    </lineage>
</organism>
<evidence type="ECO:0000259" key="9">
    <source>
        <dbReference type="SMART" id="SM00900"/>
    </source>
</evidence>
<evidence type="ECO:0000256" key="8">
    <source>
        <dbReference type="ARBA" id="ARBA00049922"/>
    </source>
</evidence>
<evidence type="ECO:0000313" key="10">
    <source>
        <dbReference type="EMBL" id="KGL67079.1"/>
    </source>
</evidence>
<keyword evidence="6" id="KW-0274">FAD</keyword>
<dbReference type="Pfam" id="PF00890">
    <property type="entry name" value="FAD_binding_2"/>
    <property type="match status" value="1"/>
</dbReference>
<evidence type="ECO:0000256" key="7">
    <source>
        <dbReference type="ARBA" id="ARBA00023002"/>
    </source>
</evidence>
<dbReference type="InterPro" id="IPR007329">
    <property type="entry name" value="FMN-bd"/>
</dbReference>
<dbReference type="InterPro" id="IPR036188">
    <property type="entry name" value="FAD/NAD-bd_sf"/>
</dbReference>
<evidence type="ECO:0000313" key="11">
    <source>
        <dbReference type="Proteomes" id="UP000030001"/>
    </source>
</evidence>
<dbReference type="Proteomes" id="UP000030001">
    <property type="component" value="Unassembled WGS sequence"/>
</dbReference>
<comment type="catalytic activity">
    <reaction evidence="8">
        <text>dihydrourocanate + A = urocanate + AH2</text>
        <dbReference type="Rhea" id="RHEA:36059"/>
        <dbReference type="ChEBI" id="CHEBI:13193"/>
        <dbReference type="ChEBI" id="CHEBI:17499"/>
        <dbReference type="ChEBI" id="CHEBI:27247"/>
        <dbReference type="ChEBI" id="CHEBI:72991"/>
        <dbReference type="EC" id="1.3.99.33"/>
    </reaction>
</comment>
<evidence type="ECO:0000256" key="1">
    <source>
        <dbReference type="ARBA" id="ARBA00001917"/>
    </source>
</evidence>
<dbReference type="Gene3D" id="3.90.700.10">
    <property type="entry name" value="Succinate dehydrogenase/fumarate reductase flavoprotein, catalytic domain"/>
    <property type="match status" value="1"/>
</dbReference>
<dbReference type="PANTHER" id="PTHR43400:SF10">
    <property type="entry name" value="3-OXOSTEROID 1-DEHYDROGENASE"/>
    <property type="match status" value="1"/>
</dbReference>
<dbReference type="InterPro" id="IPR027477">
    <property type="entry name" value="Succ_DH/fumarate_Rdtase_cat_sf"/>
</dbReference>
<evidence type="ECO:0000256" key="3">
    <source>
        <dbReference type="ARBA" id="ARBA00013137"/>
    </source>
</evidence>
<evidence type="ECO:0000256" key="4">
    <source>
        <dbReference type="ARBA" id="ARBA00015872"/>
    </source>
</evidence>
<evidence type="ECO:0000256" key="6">
    <source>
        <dbReference type="ARBA" id="ARBA00022827"/>
    </source>
</evidence>
<dbReference type="Pfam" id="PF04205">
    <property type="entry name" value="FMN_bind"/>
    <property type="match status" value="1"/>
</dbReference>
<dbReference type="EC" id="1.3.99.33" evidence="3"/>
<reference evidence="10 11" key="1">
    <citation type="submission" date="2014-09" db="EMBL/GenBank/DDBJ databases">
        <title>Lactobacillus mucosae CRL573 Genome Sequencing.</title>
        <authorList>
            <person name="Bleckwedel J."/>
            <person name="Teran L.C."/>
            <person name="Bonacina J."/>
            <person name="Saavedra L."/>
            <person name="Mozzi F.B."/>
            <person name="Raya R.R."/>
        </authorList>
    </citation>
    <scope>NUCLEOTIDE SEQUENCE [LARGE SCALE GENOMIC DNA]</scope>
    <source>
        <strain evidence="10 11">CRL573</strain>
    </source>
</reference>
<sequence>MQANDVQWNAQYDVVVVGFGGAGATAARFAADAGAYVLLVDTAPLGREGGNTRYASQHVAMGKGIGQLTKYYQQLNDDYMVPAKLMQTYLRGLVNMPDYFEKYLGVKAVSWKDDIRLGDPVVPKHSLAEYPELADSESVDIALVHRRDKDAALWKILRQNVVERADRIDVWLNTRARHLYQDERTGVVKGVQLRRRGKDYRIAVKNGLVLATGGFENNREMIQNYLQKPALMPMGTLFNRGDGIKMAQEVQAKLWHMGNYESYDTLAGLTFAEEGTQHRGRVIQSWSQLNHGSIFVIGDDGTRFFAENQPARHGHLYSHGHWVLPHYQKHPYLVFDQAQYQVFAQQEKDDRRLPYPKFMQKLLSADSLPELAKQLHVPAISLTQTVTDFNHFKEIGRDYQTGRDTDTMRKFGAGPYYAIKLASNVLNTQGGPQHDEKARVLNVNDQPIPHLYSAGELGGIAANYYQSGGNLAECLIFGKIAGENAAKPKKDAVNVARLHDAVTVHINDLLDLSAQHYMVGPDQYLGVSDDGMGGRIVVRVTYQNQKLRQVEILENHENEEIGQAAFDQLAKNMISANTPAVDAISGATTTSRALSEAVADALSKVKSK</sequence>
<dbReference type="GO" id="GO:0016020">
    <property type="term" value="C:membrane"/>
    <property type="evidence" value="ECO:0007669"/>
    <property type="project" value="InterPro"/>
</dbReference>
<dbReference type="InterPro" id="IPR050315">
    <property type="entry name" value="FAD-oxidoreductase_2"/>
</dbReference>
<dbReference type="SMART" id="SM00900">
    <property type="entry name" value="FMN_bind"/>
    <property type="match status" value="1"/>
</dbReference>
<dbReference type="GO" id="GO:0033765">
    <property type="term" value="F:steroid dehydrogenase activity, acting on the CH-CH group of donors"/>
    <property type="evidence" value="ECO:0007669"/>
    <property type="project" value="UniProtKB-ARBA"/>
</dbReference>
<dbReference type="AlphaFoldDB" id="A0A099Y9X8"/>
<evidence type="ECO:0000256" key="5">
    <source>
        <dbReference type="ARBA" id="ARBA00022630"/>
    </source>
</evidence>
<accession>A0A099Y9X8</accession>
<name>A0A099Y9X8_LIMMU</name>
<dbReference type="GO" id="GO:0010181">
    <property type="term" value="F:FMN binding"/>
    <property type="evidence" value="ECO:0007669"/>
    <property type="project" value="InterPro"/>
</dbReference>
<dbReference type="EMBL" id="JROC01000028">
    <property type="protein sequence ID" value="KGL67079.1"/>
    <property type="molecule type" value="Genomic_DNA"/>
</dbReference>
<feature type="domain" description="FMN-binding" evidence="9">
    <location>
        <begin position="531"/>
        <end position="605"/>
    </location>
</feature>
<comment type="cofactor">
    <cofactor evidence="1">
        <name>FMN</name>
        <dbReference type="ChEBI" id="CHEBI:58210"/>
    </cofactor>
</comment>
<evidence type="ECO:0000256" key="2">
    <source>
        <dbReference type="ARBA" id="ARBA00001974"/>
    </source>
</evidence>
<dbReference type="SUPFAM" id="SSF56425">
    <property type="entry name" value="Succinate dehydrogenase/fumarate reductase flavoprotein, catalytic domain"/>
    <property type="match status" value="1"/>
</dbReference>
<keyword evidence="7" id="KW-0560">Oxidoreductase</keyword>
<dbReference type="GO" id="GO:0008202">
    <property type="term" value="P:steroid metabolic process"/>
    <property type="evidence" value="ECO:0007669"/>
    <property type="project" value="UniProtKB-ARBA"/>
</dbReference>
<proteinExistence type="predicted"/>
<dbReference type="Gene3D" id="3.90.1010.20">
    <property type="match status" value="1"/>
</dbReference>
<comment type="cofactor">
    <cofactor evidence="2">
        <name>FAD</name>
        <dbReference type="ChEBI" id="CHEBI:57692"/>
    </cofactor>
</comment>